<comment type="caution">
    <text evidence="1">The sequence shown here is derived from an EMBL/GenBank/DDBJ whole genome shotgun (WGS) entry which is preliminary data.</text>
</comment>
<gene>
    <name evidence="1" type="ORF">SO802_003787</name>
</gene>
<sequence length="92" mass="10832">MAIMVQLANFRSQLLLSVQLLLWERTERRFGRSGRELNQHIGLAYWNSGHGTHDQCTKLNLYYDIVTQIDKRNIEPQALAAKIKEQYHHCHD</sequence>
<organism evidence="1 2">
    <name type="scientific">Lithocarpus litseifolius</name>
    <dbReference type="NCBI Taxonomy" id="425828"/>
    <lineage>
        <taxon>Eukaryota</taxon>
        <taxon>Viridiplantae</taxon>
        <taxon>Streptophyta</taxon>
        <taxon>Embryophyta</taxon>
        <taxon>Tracheophyta</taxon>
        <taxon>Spermatophyta</taxon>
        <taxon>Magnoliopsida</taxon>
        <taxon>eudicotyledons</taxon>
        <taxon>Gunneridae</taxon>
        <taxon>Pentapetalae</taxon>
        <taxon>rosids</taxon>
        <taxon>fabids</taxon>
        <taxon>Fagales</taxon>
        <taxon>Fagaceae</taxon>
        <taxon>Lithocarpus</taxon>
    </lineage>
</organism>
<dbReference type="Proteomes" id="UP001459277">
    <property type="component" value="Unassembled WGS sequence"/>
</dbReference>
<name>A0AAW2E4Z5_9ROSI</name>
<dbReference type="AlphaFoldDB" id="A0AAW2E4Z5"/>
<reference evidence="1 2" key="1">
    <citation type="submission" date="2024-01" db="EMBL/GenBank/DDBJ databases">
        <title>A telomere-to-telomere, gap-free genome of sweet tea (Lithocarpus litseifolius).</title>
        <authorList>
            <person name="Zhou J."/>
        </authorList>
    </citation>
    <scope>NUCLEOTIDE SEQUENCE [LARGE SCALE GENOMIC DNA]</scope>
    <source>
        <strain evidence="1">Zhou-2022a</strain>
        <tissue evidence="1">Leaf</tissue>
    </source>
</reference>
<evidence type="ECO:0000313" key="2">
    <source>
        <dbReference type="Proteomes" id="UP001459277"/>
    </source>
</evidence>
<proteinExistence type="predicted"/>
<protein>
    <submittedName>
        <fullName evidence="1">Uncharacterized protein</fullName>
    </submittedName>
</protein>
<accession>A0AAW2E4Z5</accession>
<keyword evidence="2" id="KW-1185">Reference proteome</keyword>
<evidence type="ECO:0000313" key="1">
    <source>
        <dbReference type="EMBL" id="KAL0016718.1"/>
    </source>
</evidence>
<dbReference type="EMBL" id="JAZDWU010000001">
    <property type="protein sequence ID" value="KAL0016718.1"/>
    <property type="molecule type" value="Genomic_DNA"/>
</dbReference>